<dbReference type="EMBL" id="JBHLUB010000029">
    <property type="protein sequence ID" value="MFC0582272.1"/>
    <property type="molecule type" value="Genomic_DNA"/>
</dbReference>
<keyword evidence="1" id="KW-0560">Oxidoreductase</keyword>
<dbReference type="PANTHER" id="PTHR43491:SF1">
    <property type="entry name" value="UDP-N-ACETYL-D-MANNOSAMINE DEHYDROGENASE"/>
    <property type="match status" value="1"/>
</dbReference>
<dbReference type="InterPro" id="IPR014027">
    <property type="entry name" value="UDP-Glc/GDP-Man_DH_C"/>
</dbReference>
<dbReference type="Pfam" id="PF03720">
    <property type="entry name" value="UDPG_MGDP_dh_C"/>
    <property type="match status" value="1"/>
</dbReference>
<comment type="caution">
    <text evidence="6">The sequence shown here is derived from an EMBL/GenBank/DDBJ whole genome shotgun (WGS) entry which is preliminary data.</text>
</comment>
<dbReference type="RefSeq" id="WP_377459306.1">
    <property type="nucleotide sequence ID" value="NZ_JBHLUB010000029.1"/>
</dbReference>
<dbReference type="InterPro" id="IPR008927">
    <property type="entry name" value="6-PGluconate_DH-like_C_sf"/>
</dbReference>
<dbReference type="PANTHER" id="PTHR43491">
    <property type="entry name" value="UDP-N-ACETYL-D-MANNOSAMINE DEHYDROGENASE"/>
    <property type="match status" value="1"/>
</dbReference>
<dbReference type="Pfam" id="PF03721">
    <property type="entry name" value="UDPG_MGDP_dh_N"/>
    <property type="match status" value="1"/>
</dbReference>
<sequence length="448" mass="48781">MSVDHSPIALRERATHRHARKHSSPNGTSPRFDFDIAIVGLGYVGLPTALAHVHSGKRILGFEASSARVQAIKNHEVDLLPSDQQRLTEALEGENFELTLDPALLATAESVVICVPTPIDENAIPDLSILRSACETVVNHAVPGQILIATSTTYAGCTQDFLVKPLQDRGFTVGKNIFVAFSPERINPGVADFAIEDVPRVVGGFDQACQEKAAEVVGGYGGSIHAVDSLEVAEMSKLMENTFRAVNIAMANEFAEACRVLGLSVQDVIEAADSKPFGFMKFMPGPGVGGHCIPCDPHYLLWRMRKEHVRLPVIEQAMNSIAQRPTAAVERCGQLLAERGIALKDANVVVVGLSYKPDVADLRESPALQIMERLSSLAGRTTYVDRFFPDQVINNGREFVHFHEPVHGTPDLVFLNTVHRGTDLSWIPESAVVLDATYTHSKPNVYPL</sequence>
<protein>
    <submittedName>
        <fullName evidence="6">Nucleotide sugar dehydrogenase</fullName>
    </submittedName>
</protein>
<evidence type="ECO:0000313" key="7">
    <source>
        <dbReference type="Proteomes" id="UP001589862"/>
    </source>
</evidence>
<feature type="compositionally biased region" description="Basic residues" evidence="4">
    <location>
        <begin position="14"/>
        <end position="23"/>
    </location>
</feature>
<feature type="region of interest" description="Disordered" evidence="4">
    <location>
        <begin position="1"/>
        <end position="27"/>
    </location>
</feature>
<feature type="domain" description="UDP-glucose/GDP-mannose dehydrogenase C-terminal" evidence="5">
    <location>
        <begin position="349"/>
        <end position="442"/>
    </location>
</feature>
<evidence type="ECO:0000256" key="4">
    <source>
        <dbReference type="SAM" id="MobiDB-lite"/>
    </source>
</evidence>
<dbReference type="InterPro" id="IPR036220">
    <property type="entry name" value="UDP-Glc/GDP-Man_DH_C_sf"/>
</dbReference>
<dbReference type="Pfam" id="PF00984">
    <property type="entry name" value="UDPG_MGDP_dh"/>
    <property type="match status" value="1"/>
</dbReference>
<proteinExistence type="inferred from homology"/>
<evidence type="ECO:0000259" key="5">
    <source>
        <dbReference type="SMART" id="SM00984"/>
    </source>
</evidence>
<accession>A0ABV6PD32</accession>
<dbReference type="SUPFAM" id="SSF52413">
    <property type="entry name" value="UDP-glucose/GDP-mannose dehydrogenase C-terminal domain"/>
    <property type="match status" value="1"/>
</dbReference>
<reference evidence="6 7" key="1">
    <citation type="submission" date="2024-09" db="EMBL/GenBank/DDBJ databases">
        <authorList>
            <person name="Sun Q."/>
            <person name="Mori K."/>
        </authorList>
    </citation>
    <scope>NUCLEOTIDE SEQUENCE [LARGE SCALE GENOMIC DNA]</scope>
    <source>
        <strain evidence="6 7">NCAIM B.02604</strain>
    </source>
</reference>
<dbReference type="PIRSF" id="PIRSF500136">
    <property type="entry name" value="UDP_ManNAc_DH"/>
    <property type="match status" value="1"/>
</dbReference>
<dbReference type="InterPro" id="IPR014026">
    <property type="entry name" value="UDP-Glc/GDP-Man_DH_dimer"/>
</dbReference>
<gene>
    <name evidence="6" type="ORF">ACFFFR_07755</name>
</gene>
<dbReference type="SMART" id="SM00984">
    <property type="entry name" value="UDPG_MGDP_dh_C"/>
    <property type="match status" value="1"/>
</dbReference>
<dbReference type="InterPro" id="IPR028359">
    <property type="entry name" value="UDP_ManNAc/GlcNAc_DH"/>
</dbReference>
<dbReference type="Proteomes" id="UP001589862">
    <property type="component" value="Unassembled WGS sequence"/>
</dbReference>
<dbReference type="InterPro" id="IPR036291">
    <property type="entry name" value="NAD(P)-bd_dom_sf"/>
</dbReference>
<dbReference type="InterPro" id="IPR017476">
    <property type="entry name" value="UDP-Glc/GDP-Man"/>
</dbReference>
<evidence type="ECO:0000313" key="6">
    <source>
        <dbReference type="EMBL" id="MFC0582272.1"/>
    </source>
</evidence>
<evidence type="ECO:0000256" key="3">
    <source>
        <dbReference type="PIRNR" id="PIRNR000124"/>
    </source>
</evidence>
<comment type="similarity">
    <text evidence="3">Belongs to the UDP-glucose/GDP-mannose dehydrogenase family.</text>
</comment>
<dbReference type="NCBIfam" id="TIGR03026">
    <property type="entry name" value="NDP-sugDHase"/>
    <property type="match status" value="1"/>
</dbReference>
<organism evidence="6 7">
    <name type="scientific">Micrococcoides hystricis</name>
    <dbReference type="NCBI Taxonomy" id="1572761"/>
    <lineage>
        <taxon>Bacteria</taxon>
        <taxon>Bacillati</taxon>
        <taxon>Actinomycetota</taxon>
        <taxon>Actinomycetes</taxon>
        <taxon>Micrococcales</taxon>
        <taxon>Micrococcaceae</taxon>
        <taxon>Micrococcoides</taxon>
    </lineage>
</organism>
<evidence type="ECO:0000256" key="2">
    <source>
        <dbReference type="ARBA" id="ARBA00023027"/>
    </source>
</evidence>
<keyword evidence="7" id="KW-1185">Reference proteome</keyword>
<dbReference type="Gene3D" id="3.40.50.720">
    <property type="entry name" value="NAD(P)-binding Rossmann-like Domain"/>
    <property type="match status" value="2"/>
</dbReference>
<dbReference type="SUPFAM" id="SSF51735">
    <property type="entry name" value="NAD(P)-binding Rossmann-fold domains"/>
    <property type="match status" value="1"/>
</dbReference>
<name>A0ABV6PD32_9MICC</name>
<keyword evidence="2" id="KW-0520">NAD</keyword>
<dbReference type="InterPro" id="IPR001732">
    <property type="entry name" value="UDP-Glc/GDP-Man_DH_N"/>
</dbReference>
<dbReference type="SUPFAM" id="SSF48179">
    <property type="entry name" value="6-phosphogluconate dehydrogenase C-terminal domain-like"/>
    <property type="match status" value="1"/>
</dbReference>
<evidence type="ECO:0000256" key="1">
    <source>
        <dbReference type="ARBA" id="ARBA00023002"/>
    </source>
</evidence>
<dbReference type="PIRSF" id="PIRSF000124">
    <property type="entry name" value="UDPglc_GDPman_dh"/>
    <property type="match status" value="1"/>
</dbReference>